<dbReference type="PROSITE" id="PS51257">
    <property type="entry name" value="PROKAR_LIPOPROTEIN"/>
    <property type="match status" value="1"/>
</dbReference>
<dbReference type="STRING" id="497964.CfE428DRAFT_6651"/>
<protein>
    <recommendedName>
        <fullName evidence="3">Lipoprotein</fullName>
    </recommendedName>
</protein>
<comment type="caution">
    <text evidence="1">The sequence shown here is derived from an EMBL/GenBank/DDBJ whole genome shotgun (WGS) entry which is preliminary data.</text>
</comment>
<name>B4DCL0_9BACT</name>
<gene>
    <name evidence="1" type="ORF">CfE428DRAFT_6651</name>
</gene>
<evidence type="ECO:0000313" key="2">
    <source>
        <dbReference type="Proteomes" id="UP000005824"/>
    </source>
</evidence>
<organism evidence="1 2">
    <name type="scientific">Chthoniobacter flavus Ellin428</name>
    <dbReference type="NCBI Taxonomy" id="497964"/>
    <lineage>
        <taxon>Bacteria</taxon>
        <taxon>Pseudomonadati</taxon>
        <taxon>Verrucomicrobiota</taxon>
        <taxon>Spartobacteria</taxon>
        <taxon>Chthoniobacterales</taxon>
        <taxon>Chthoniobacteraceae</taxon>
        <taxon>Chthoniobacter</taxon>
    </lineage>
</organism>
<accession>B4DCL0</accession>
<dbReference type="InParanoid" id="B4DCL0"/>
<dbReference type="EMBL" id="ABVL01000053">
    <property type="protein sequence ID" value="EDY15824.1"/>
    <property type="molecule type" value="Genomic_DNA"/>
</dbReference>
<sequence>MDNVRTFAFVLFAAVGIAVVSGCRRESHHVLNWEERYQKGRLTILNGKWEDAENSWSELSKEGRQDGHLRQWIQMQIDILENTEADPLKSELRGVAMQEMDWRPDASLPHLAWLKKSSEAGVFKDKRVRRQAEKLIEKLETMQKRK</sequence>
<dbReference type="RefSeq" id="WP_006983968.1">
    <property type="nucleotide sequence ID" value="NZ_ABVL01000053.1"/>
</dbReference>
<keyword evidence="2" id="KW-1185">Reference proteome</keyword>
<evidence type="ECO:0008006" key="3">
    <source>
        <dbReference type="Google" id="ProtNLM"/>
    </source>
</evidence>
<dbReference type="AlphaFoldDB" id="B4DCL0"/>
<reference evidence="1 2" key="1">
    <citation type="journal article" date="2011" name="J. Bacteriol.">
        <title>Genome sequence of Chthoniobacter flavus Ellin428, an aerobic heterotrophic soil bacterium.</title>
        <authorList>
            <person name="Kant R."/>
            <person name="van Passel M.W."/>
            <person name="Palva A."/>
            <person name="Lucas S."/>
            <person name="Lapidus A."/>
            <person name="Glavina Del Rio T."/>
            <person name="Dalin E."/>
            <person name="Tice H."/>
            <person name="Bruce D."/>
            <person name="Goodwin L."/>
            <person name="Pitluck S."/>
            <person name="Larimer F.W."/>
            <person name="Land M.L."/>
            <person name="Hauser L."/>
            <person name="Sangwan P."/>
            <person name="de Vos W.M."/>
            <person name="Janssen P.H."/>
            <person name="Smidt H."/>
        </authorList>
    </citation>
    <scope>NUCLEOTIDE SEQUENCE [LARGE SCALE GENOMIC DNA]</scope>
    <source>
        <strain evidence="1 2">Ellin428</strain>
    </source>
</reference>
<dbReference type="Proteomes" id="UP000005824">
    <property type="component" value="Unassembled WGS sequence"/>
</dbReference>
<proteinExistence type="predicted"/>
<evidence type="ECO:0000313" key="1">
    <source>
        <dbReference type="EMBL" id="EDY15824.1"/>
    </source>
</evidence>